<evidence type="ECO:0000313" key="1">
    <source>
        <dbReference type="EnsemblProtists" id="EOD37227"/>
    </source>
</evidence>
<dbReference type="GeneID" id="17282496"/>
<sequence>MSKYQTRPELSGVPTLVDRWQPDTATFIFRCTDTETNALGQTEQRLLSSLNMSPLVRAGDQFIPTSWYSAWFARLCGVCVLDLIPYKLMITEATPTTFVTRHKVCGMIAPKHVRSDTWQVASLAPLTIKSTGTVCSCCTFCITCGRSSGTTYEQELVAEDAAISFGITPQELQRE</sequence>
<dbReference type="HOGENOM" id="CLU_1535345_0_0_1"/>
<dbReference type="KEGG" id="ehx:EMIHUDRAFT_362173"/>
<dbReference type="RefSeq" id="XP_005789656.1">
    <property type="nucleotide sequence ID" value="XM_005789599.1"/>
</dbReference>
<proteinExistence type="predicted"/>
<protein>
    <submittedName>
        <fullName evidence="1">Uncharacterized protein</fullName>
    </submittedName>
</protein>
<name>A0A0D3KN92_EMIH1</name>
<dbReference type="Proteomes" id="UP000013827">
    <property type="component" value="Unassembled WGS sequence"/>
</dbReference>
<keyword evidence="2" id="KW-1185">Reference proteome</keyword>
<reference evidence="2" key="1">
    <citation type="journal article" date="2013" name="Nature">
        <title>Pan genome of the phytoplankton Emiliania underpins its global distribution.</title>
        <authorList>
            <person name="Read B.A."/>
            <person name="Kegel J."/>
            <person name="Klute M.J."/>
            <person name="Kuo A."/>
            <person name="Lefebvre S.C."/>
            <person name="Maumus F."/>
            <person name="Mayer C."/>
            <person name="Miller J."/>
            <person name="Monier A."/>
            <person name="Salamov A."/>
            <person name="Young J."/>
            <person name="Aguilar M."/>
            <person name="Claverie J.M."/>
            <person name="Frickenhaus S."/>
            <person name="Gonzalez K."/>
            <person name="Herman E.K."/>
            <person name="Lin Y.C."/>
            <person name="Napier J."/>
            <person name="Ogata H."/>
            <person name="Sarno A.F."/>
            <person name="Shmutz J."/>
            <person name="Schroeder D."/>
            <person name="de Vargas C."/>
            <person name="Verret F."/>
            <person name="von Dassow P."/>
            <person name="Valentin K."/>
            <person name="Van de Peer Y."/>
            <person name="Wheeler G."/>
            <person name="Dacks J.B."/>
            <person name="Delwiche C.F."/>
            <person name="Dyhrman S.T."/>
            <person name="Glockner G."/>
            <person name="John U."/>
            <person name="Richards T."/>
            <person name="Worden A.Z."/>
            <person name="Zhang X."/>
            <person name="Grigoriev I.V."/>
            <person name="Allen A.E."/>
            <person name="Bidle K."/>
            <person name="Borodovsky M."/>
            <person name="Bowler C."/>
            <person name="Brownlee C."/>
            <person name="Cock J.M."/>
            <person name="Elias M."/>
            <person name="Gladyshev V.N."/>
            <person name="Groth M."/>
            <person name="Guda C."/>
            <person name="Hadaegh A."/>
            <person name="Iglesias-Rodriguez M.D."/>
            <person name="Jenkins J."/>
            <person name="Jones B.M."/>
            <person name="Lawson T."/>
            <person name="Leese F."/>
            <person name="Lindquist E."/>
            <person name="Lobanov A."/>
            <person name="Lomsadze A."/>
            <person name="Malik S.B."/>
            <person name="Marsh M.E."/>
            <person name="Mackinder L."/>
            <person name="Mock T."/>
            <person name="Mueller-Roeber B."/>
            <person name="Pagarete A."/>
            <person name="Parker M."/>
            <person name="Probert I."/>
            <person name="Quesneville H."/>
            <person name="Raines C."/>
            <person name="Rensing S.A."/>
            <person name="Riano-Pachon D.M."/>
            <person name="Richier S."/>
            <person name="Rokitta S."/>
            <person name="Shiraiwa Y."/>
            <person name="Soanes D.M."/>
            <person name="van der Giezen M."/>
            <person name="Wahlund T.M."/>
            <person name="Williams B."/>
            <person name="Wilson W."/>
            <person name="Wolfe G."/>
            <person name="Wurch L.L."/>
        </authorList>
    </citation>
    <scope>NUCLEOTIDE SEQUENCE</scope>
</reference>
<accession>A0A0D3KN92</accession>
<dbReference type="PaxDb" id="2903-EOD37227"/>
<dbReference type="EnsemblProtists" id="EOD37227">
    <property type="protein sequence ID" value="EOD37227"/>
    <property type="gene ID" value="EMIHUDRAFT_362173"/>
</dbReference>
<organism evidence="1 2">
    <name type="scientific">Emiliania huxleyi (strain CCMP1516)</name>
    <dbReference type="NCBI Taxonomy" id="280463"/>
    <lineage>
        <taxon>Eukaryota</taxon>
        <taxon>Haptista</taxon>
        <taxon>Haptophyta</taxon>
        <taxon>Prymnesiophyceae</taxon>
        <taxon>Isochrysidales</taxon>
        <taxon>Noelaerhabdaceae</taxon>
        <taxon>Emiliania</taxon>
    </lineage>
</organism>
<reference evidence="1" key="2">
    <citation type="submission" date="2024-10" db="UniProtKB">
        <authorList>
            <consortium name="EnsemblProtists"/>
        </authorList>
    </citation>
    <scope>IDENTIFICATION</scope>
</reference>
<dbReference type="AlphaFoldDB" id="A0A0D3KN92"/>
<evidence type="ECO:0000313" key="2">
    <source>
        <dbReference type="Proteomes" id="UP000013827"/>
    </source>
</evidence>